<name>A0A6C0EL88_9ZZZZ</name>
<sequence>MDKDIVPLCLYLNDQTKSSYIGFPAKKHTKDGIKFSCQPIPDARLVAQFYVVNPDITTRPPGMDLFCARDSPDSQLATVDLSIVYDPFHYQKDCIRFYAWVEPVPHATPLHVWKSGSLMYFSFGKEDPGKGFTEVDFSPIYVLIDPRIKDADRIKGFKGREGKEGQGAFEIKNNYPQFKFSGYQGRCIPDPNGMSVGDCTVLYGKNILFPQYRNQEPTLRNYIDQLYNKRGEDNFLFRHELIIGLVILFILLIGVLAIIRKLSD</sequence>
<proteinExistence type="predicted"/>
<accession>A0A6C0EL88</accession>
<keyword evidence="1" id="KW-1133">Transmembrane helix</keyword>
<reference evidence="2" key="1">
    <citation type="journal article" date="2020" name="Nature">
        <title>Giant virus diversity and host interactions through global metagenomics.</title>
        <authorList>
            <person name="Schulz F."/>
            <person name="Roux S."/>
            <person name="Paez-Espino D."/>
            <person name="Jungbluth S."/>
            <person name="Walsh D.A."/>
            <person name="Denef V.J."/>
            <person name="McMahon K.D."/>
            <person name="Konstantinidis K.T."/>
            <person name="Eloe-Fadrosh E.A."/>
            <person name="Kyrpides N.C."/>
            <person name="Woyke T."/>
        </authorList>
    </citation>
    <scope>NUCLEOTIDE SEQUENCE</scope>
    <source>
        <strain evidence="2">GVMAG-M-3300005589-24</strain>
    </source>
</reference>
<protein>
    <submittedName>
        <fullName evidence="2">Uncharacterized protein</fullName>
    </submittedName>
</protein>
<evidence type="ECO:0000313" key="2">
    <source>
        <dbReference type="EMBL" id="QHT29472.1"/>
    </source>
</evidence>
<feature type="transmembrane region" description="Helical" evidence="1">
    <location>
        <begin position="241"/>
        <end position="259"/>
    </location>
</feature>
<dbReference type="AlphaFoldDB" id="A0A6C0EL88"/>
<evidence type="ECO:0000256" key="1">
    <source>
        <dbReference type="SAM" id="Phobius"/>
    </source>
</evidence>
<dbReference type="EMBL" id="MN738877">
    <property type="protein sequence ID" value="QHT29472.1"/>
    <property type="molecule type" value="Genomic_DNA"/>
</dbReference>
<organism evidence="2">
    <name type="scientific">viral metagenome</name>
    <dbReference type="NCBI Taxonomy" id="1070528"/>
    <lineage>
        <taxon>unclassified sequences</taxon>
        <taxon>metagenomes</taxon>
        <taxon>organismal metagenomes</taxon>
    </lineage>
</organism>
<keyword evidence="1" id="KW-0472">Membrane</keyword>
<keyword evidence="1" id="KW-0812">Transmembrane</keyword>